<dbReference type="InterPro" id="IPR007345">
    <property type="entry name" value="Polysacch_pyruvyl_Trfase"/>
</dbReference>
<proteinExistence type="predicted"/>
<dbReference type="GO" id="GO:0016740">
    <property type="term" value="F:transferase activity"/>
    <property type="evidence" value="ECO:0007669"/>
    <property type="project" value="UniProtKB-KW"/>
</dbReference>
<keyword evidence="2" id="KW-0808">Transferase</keyword>
<accession>A0ABW5P350</accession>
<dbReference type="EMBL" id="JBHUMK010000019">
    <property type="protein sequence ID" value="MFD2608803.1"/>
    <property type="molecule type" value="Genomic_DNA"/>
</dbReference>
<dbReference type="NCBIfam" id="TIGR03609">
    <property type="entry name" value="S_layer_CsaB"/>
    <property type="match status" value="1"/>
</dbReference>
<keyword evidence="3" id="KW-1185">Reference proteome</keyword>
<dbReference type="Proteomes" id="UP001597475">
    <property type="component" value="Unassembled WGS sequence"/>
</dbReference>
<protein>
    <submittedName>
        <fullName evidence="2">Polysaccharide pyruvyl transferase CsaB</fullName>
    </submittedName>
</protein>
<evidence type="ECO:0000259" key="1">
    <source>
        <dbReference type="Pfam" id="PF04230"/>
    </source>
</evidence>
<dbReference type="RefSeq" id="WP_386843651.1">
    <property type="nucleotide sequence ID" value="NZ_JBHUMK010000019.1"/>
</dbReference>
<dbReference type="InterPro" id="IPR019896">
    <property type="entry name" value="Polysacch_pyruvyl_Trfase_CsaB"/>
</dbReference>
<comment type="caution">
    <text evidence="2">The sequence shown here is derived from an EMBL/GenBank/DDBJ whole genome shotgun (WGS) entry which is preliminary data.</text>
</comment>
<organism evidence="2 3">
    <name type="scientific">Deinococcus taklimakanensis</name>
    <dbReference type="NCBI Taxonomy" id="536443"/>
    <lineage>
        <taxon>Bacteria</taxon>
        <taxon>Thermotogati</taxon>
        <taxon>Deinococcota</taxon>
        <taxon>Deinococci</taxon>
        <taxon>Deinococcales</taxon>
        <taxon>Deinococcaceae</taxon>
        <taxon>Deinococcus</taxon>
    </lineage>
</organism>
<gene>
    <name evidence="2" type="primary">csaB</name>
    <name evidence="2" type="ORF">ACFSR9_05020</name>
</gene>
<dbReference type="PANTHER" id="PTHR36836">
    <property type="entry name" value="COLANIC ACID BIOSYNTHESIS PROTEIN WCAK"/>
    <property type="match status" value="1"/>
</dbReference>
<dbReference type="PANTHER" id="PTHR36836:SF1">
    <property type="entry name" value="COLANIC ACID BIOSYNTHESIS PROTEIN WCAK"/>
    <property type="match status" value="1"/>
</dbReference>
<reference evidence="3" key="1">
    <citation type="journal article" date="2019" name="Int. J. Syst. Evol. Microbiol.">
        <title>The Global Catalogue of Microorganisms (GCM) 10K type strain sequencing project: providing services to taxonomists for standard genome sequencing and annotation.</title>
        <authorList>
            <consortium name="The Broad Institute Genomics Platform"/>
            <consortium name="The Broad Institute Genome Sequencing Center for Infectious Disease"/>
            <person name="Wu L."/>
            <person name="Ma J."/>
        </authorList>
    </citation>
    <scope>NUCLEOTIDE SEQUENCE [LARGE SCALE GENOMIC DNA]</scope>
    <source>
        <strain evidence="3">KCTC 33842</strain>
    </source>
</reference>
<feature type="domain" description="Polysaccharide pyruvyl transferase" evidence="1">
    <location>
        <begin position="17"/>
        <end position="272"/>
    </location>
</feature>
<name>A0ABW5P350_9DEIO</name>
<sequence>MPPQPRVAVSGYYGFGNTGDEAIALAISRELRARGAAPVLLSNDPAATARECGCESAARMNPVALLGTLARCQVLLSGGGGLLQDKTSARTLSYYLAVIRAAKLLGKRVVVFNQSVGPLSPEGGRKVARALRGTQVIVRDRGSLATLETLGVKAELGGDPALLLTPTPGLTRDPNTVIVAPRGDVTDAAAALHEVTQALRRAGRRVVALSFMPTQDDAAAHALGADEVISTRDPKRALDTIAASGYVIGVRLHAVILAAAAGVPFTGIAYDPKVLGFCKDAGAPSHPTFLDAPALLHEATTRTAPDWTAVHAMKARASLSFDRALDLH</sequence>
<evidence type="ECO:0000313" key="2">
    <source>
        <dbReference type="EMBL" id="MFD2608803.1"/>
    </source>
</evidence>
<dbReference type="Pfam" id="PF04230">
    <property type="entry name" value="PS_pyruv_trans"/>
    <property type="match status" value="1"/>
</dbReference>
<evidence type="ECO:0000313" key="3">
    <source>
        <dbReference type="Proteomes" id="UP001597475"/>
    </source>
</evidence>